<evidence type="ECO:0000313" key="2">
    <source>
        <dbReference type="Proteomes" id="UP001497700"/>
    </source>
</evidence>
<evidence type="ECO:0000313" key="1">
    <source>
        <dbReference type="EMBL" id="KAI4860574.1"/>
    </source>
</evidence>
<sequence>MLHFSRIGYGFPVEILQLILDNLVGDTNTLARVGLASRSWRTLSLPFLLKDVDLSSHNMGQTVDYDGCSLRFYSDVDTVYCSDEYRPRSLVPRQRAFLRLMTDRPELIMHVKALTWTLVWIDFDEDDLTDIDLQAWDVFGRMQNVTRLDLASLHNIGDQPYIRQNPARLFPAVTDLRLVGWMHRGLVKAIVTSLDASKLRSLKLDHLQDEGALPNGAPIPQDIVITYSPYHEVDPYDNEGIDDKLWARQERGGVVTFPGPMWSPLRFLRRRCLSSMAHLQIRLGPLNANLDLRNDITMFRETVEFIQSAKDTLETIFIGLGEYPSLHRNYRGQPTLCGTAQMRSRLFNRSVCFDLTSAFLHRLLPALTEERFPHLAEVDLVGFDIIRNGTSQVAVPPDPGLTWEYIRNCPFVDESFTENVNIDESQPFTGYDYDPEIDQDMIRELEEIVES</sequence>
<organism evidence="1 2">
    <name type="scientific">Hypoxylon rubiginosum</name>
    <dbReference type="NCBI Taxonomy" id="110542"/>
    <lineage>
        <taxon>Eukaryota</taxon>
        <taxon>Fungi</taxon>
        <taxon>Dikarya</taxon>
        <taxon>Ascomycota</taxon>
        <taxon>Pezizomycotina</taxon>
        <taxon>Sordariomycetes</taxon>
        <taxon>Xylariomycetidae</taxon>
        <taxon>Xylariales</taxon>
        <taxon>Hypoxylaceae</taxon>
        <taxon>Hypoxylon</taxon>
    </lineage>
</organism>
<proteinExistence type="predicted"/>
<protein>
    <submittedName>
        <fullName evidence="1">Uncharacterized protein</fullName>
    </submittedName>
</protein>
<dbReference type="Proteomes" id="UP001497700">
    <property type="component" value="Unassembled WGS sequence"/>
</dbReference>
<dbReference type="EMBL" id="MU393581">
    <property type="protein sequence ID" value="KAI4860574.1"/>
    <property type="molecule type" value="Genomic_DNA"/>
</dbReference>
<comment type="caution">
    <text evidence="1">The sequence shown here is derived from an EMBL/GenBank/DDBJ whole genome shotgun (WGS) entry which is preliminary data.</text>
</comment>
<gene>
    <name evidence="1" type="ORF">F4820DRAFT_465555</name>
</gene>
<keyword evidence="2" id="KW-1185">Reference proteome</keyword>
<reference evidence="1 2" key="1">
    <citation type="journal article" date="2022" name="New Phytol.">
        <title>Ecological generalism drives hyperdiversity of secondary metabolite gene clusters in xylarialean endophytes.</title>
        <authorList>
            <person name="Franco M.E.E."/>
            <person name="Wisecaver J.H."/>
            <person name="Arnold A.E."/>
            <person name="Ju Y.M."/>
            <person name="Slot J.C."/>
            <person name="Ahrendt S."/>
            <person name="Moore L.P."/>
            <person name="Eastman K.E."/>
            <person name="Scott K."/>
            <person name="Konkel Z."/>
            <person name="Mondo S.J."/>
            <person name="Kuo A."/>
            <person name="Hayes R.D."/>
            <person name="Haridas S."/>
            <person name="Andreopoulos B."/>
            <person name="Riley R."/>
            <person name="LaButti K."/>
            <person name="Pangilinan J."/>
            <person name="Lipzen A."/>
            <person name="Amirebrahimi M."/>
            <person name="Yan J."/>
            <person name="Adam C."/>
            <person name="Keymanesh K."/>
            <person name="Ng V."/>
            <person name="Louie K."/>
            <person name="Northen T."/>
            <person name="Drula E."/>
            <person name="Henrissat B."/>
            <person name="Hsieh H.M."/>
            <person name="Youens-Clark K."/>
            <person name="Lutzoni F."/>
            <person name="Miadlikowska J."/>
            <person name="Eastwood D.C."/>
            <person name="Hamelin R.C."/>
            <person name="Grigoriev I.V."/>
            <person name="U'Ren J.M."/>
        </authorList>
    </citation>
    <scope>NUCLEOTIDE SEQUENCE [LARGE SCALE GENOMIC DNA]</scope>
    <source>
        <strain evidence="1 2">CBS 119005</strain>
    </source>
</reference>
<accession>A0ACB9YMG8</accession>
<name>A0ACB9YMG8_9PEZI</name>